<reference evidence="2 3" key="1">
    <citation type="submission" date="2018-06" db="EMBL/GenBank/DDBJ databases">
        <title>Comparative genomics reveals the genomic features of Rhizophagus irregularis, R. cerebriforme, R. diaphanum and Gigaspora rosea, and their symbiotic lifestyle signature.</title>
        <authorList>
            <person name="Morin E."/>
            <person name="San Clemente H."/>
            <person name="Chen E.C.H."/>
            <person name="De La Providencia I."/>
            <person name="Hainaut M."/>
            <person name="Kuo A."/>
            <person name="Kohler A."/>
            <person name="Murat C."/>
            <person name="Tang N."/>
            <person name="Roy S."/>
            <person name="Loubradou J."/>
            <person name="Henrissat B."/>
            <person name="Grigoriev I.V."/>
            <person name="Corradi N."/>
            <person name="Roux C."/>
            <person name="Martin F.M."/>
        </authorList>
    </citation>
    <scope>NUCLEOTIDE SEQUENCE [LARGE SCALE GENOMIC DNA]</scope>
    <source>
        <strain evidence="2 3">DAOM 194757</strain>
    </source>
</reference>
<keyword evidence="3" id="KW-1185">Reference proteome</keyword>
<keyword evidence="1" id="KW-0175">Coiled coil</keyword>
<protein>
    <submittedName>
        <fullName evidence="2">Uncharacterized protein</fullName>
    </submittedName>
</protein>
<name>A0A397WC67_9GLOM</name>
<feature type="coiled-coil region" evidence="1">
    <location>
        <begin position="35"/>
        <end position="161"/>
    </location>
</feature>
<evidence type="ECO:0000256" key="1">
    <source>
        <dbReference type="SAM" id="Coils"/>
    </source>
</evidence>
<accession>A0A397WC67</accession>
<organism evidence="2 3">
    <name type="scientific">Gigaspora rosea</name>
    <dbReference type="NCBI Taxonomy" id="44941"/>
    <lineage>
        <taxon>Eukaryota</taxon>
        <taxon>Fungi</taxon>
        <taxon>Fungi incertae sedis</taxon>
        <taxon>Mucoromycota</taxon>
        <taxon>Glomeromycotina</taxon>
        <taxon>Glomeromycetes</taxon>
        <taxon>Diversisporales</taxon>
        <taxon>Gigasporaceae</taxon>
        <taxon>Gigaspora</taxon>
    </lineage>
</organism>
<dbReference type="EMBL" id="QKWP01000012">
    <property type="protein sequence ID" value="RIB30483.1"/>
    <property type="molecule type" value="Genomic_DNA"/>
</dbReference>
<dbReference type="AlphaFoldDB" id="A0A397WC67"/>
<proteinExistence type="predicted"/>
<sequence length="259" mass="31300">MPKRNRSPKEELTMLLTQHEKFLVRVKRKLPKEHKKIIDDERKNLNEQITAIKENFVGNYEEKIKLFEKEKKNFEQKINKLESTIKRQKNKIKKKNLEFELLECNNERLESENYALLNEVENWKEIFTIQYEAIDDQEKRIEDLELEMKKLQVNLEISRTIPIFTSYITKYPCVEGSSDYLGWETKEGIRKSTNHLEDILQLTENGKHQVRQINNKKERDIQVWKCVSVKRCWRNWLETSYSSQCLICDDDVKLRQFIE</sequence>
<comment type="caution">
    <text evidence="2">The sequence shown here is derived from an EMBL/GenBank/DDBJ whole genome shotgun (WGS) entry which is preliminary data.</text>
</comment>
<evidence type="ECO:0000313" key="3">
    <source>
        <dbReference type="Proteomes" id="UP000266673"/>
    </source>
</evidence>
<dbReference type="Proteomes" id="UP000266673">
    <property type="component" value="Unassembled WGS sequence"/>
</dbReference>
<evidence type="ECO:0000313" key="2">
    <source>
        <dbReference type="EMBL" id="RIB30483.1"/>
    </source>
</evidence>
<gene>
    <name evidence="2" type="ORF">C2G38_2152640</name>
</gene>